<sequence>MQPRLQIANGVDGQRLPEVVRSVQRAAGKFGGKSQLLEPRDPGWFFKDFSPFWDKVPGQKCPLAAKTVGETQRCFTNLSAQYSVYLSLMIY</sequence>
<evidence type="ECO:0000313" key="2">
    <source>
        <dbReference type="Proteomes" id="UP000641853"/>
    </source>
</evidence>
<evidence type="ECO:0000313" key="1">
    <source>
        <dbReference type="EMBL" id="KAF7182487.1"/>
    </source>
</evidence>
<gene>
    <name evidence="1" type="ORF">CNMCM7691_002057</name>
</gene>
<dbReference type="AlphaFoldDB" id="A0A8H6V9F1"/>
<organism evidence="1 2">
    <name type="scientific">Aspergillus felis</name>
    <dbReference type="NCBI Taxonomy" id="1287682"/>
    <lineage>
        <taxon>Eukaryota</taxon>
        <taxon>Fungi</taxon>
        <taxon>Dikarya</taxon>
        <taxon>Ascomycota</taxon>
        <taxon>Pezizomycotina</taxon>
        <taxon>Eurotiomycetes</taxon>
        <taxon>Eurotiomycetidae</taxon>
        <taxon>Eurotiales</taxon>
        <taxon>Aspergillaceae</taxon>
        <taxon>Aspergillus</taxon>
        <taxon>Aspergillus subgen. Fumigati</taxon>
    </lineage>
</organism>
<dbReference type="EMBL" id="JACBAG010001776">
    <property type="protein sequence ID" value="KAF7182487.1"/>
    <property type="molecule type" value="Genomic_DNA"/>
</dbReference>
<reference evidence="1" key="1">
    <citation type="submission" date="2020-06" db="EMBL/GenBank/DDBJ databases">
        <title>Draft genome sequences of strains closely related to Aspergillus parafelis and Aspergillus hiratsukae.</title>
        <authorList>
            <person name="Dos Santos R.A.C."/>
            <person name="Rivero-Menendez O."/>
            <person name="Steenwyk J.L."/>
            <person name="Mead M.E."/>
            <person name="Goldman G.H."/>
            <person name="Alastruey-Izquierdo A."/>
            <person name="Rokas A."/>
        </authorList>
    </citation>
    <scope>NUCLEOTIDE SEQUENCE</scope>
    <source>
        <strain evidence="1">CNM-CM7691</strain>
    </source>
</reference>
<proteinExistence type="predicted"/>
<comment type="caution">
    <text evidence="1">The sequence shown here is derived from an EMBL/GenBank/DDBJ whole genome shotgun (WGS) entry which is preliminary data.</text>
</comment>
<name>A0A8H6V9F1_9EURO</name>
<accession>A0A8H6V9F1</accession>
<keyword evidence="2" id="KW-1185">Reference proteome</keyword>
<protein>
    <submittedName>
        <fullName evidence="1">Uncharacterized protein</fullName>
    </submittedName>
</protein>
<dbReference type="Proteomes" id="UP000641853">
    <property type="component" value="Unassembled WGS sequence"/>
</dbReference>